<proteinExistence type="predicted"/>
<dbReference type="EMBL" id="MRCY01000273">
    <property type="protein sequence ID" value="RKK90485.1"/>
    <property type="molecule type" value="Genomic_DNA"/>
</dbReference>
<name>A0A420PDD1_FUSOX</name>
<sequence>MHSPANFKAAQAVVSSRLRFQRGLSRDASNGTKRPLSLREAEKRYAGSKHTTIGHIAKKLEVANTLDINEVPDPRIGRPRQLTAEEEEAIVAFVI</sequence>
<dbReference type="Proteomes" id="UP000285860">
    <property type="component" value="Unassembled WGS sequence"/>
</dbReference>
<evidence type="ECO:0000313" key="2">
    <source>
        <dbReference type="Proteomes" id="UP000285860"/>
    </source>
</evidence>
<dbReference type="AlphaFoldDB" id="A0A420PDD1"/>
<evidence type="ECO:0000313" key="1">
    <source>
        <dbReference type="EMBL" id="RKK90485.1"/>
    </source>
</evidence>
<reference evidence="1 2" key="1">
    <citation type="journal article" date="2018" name="Sci. Rep.">
        <title>Characterisation of pathogen-specific regions and novel effector candidates in Fusarium oxysporum f. sp. cepae.</title>
        <authorList>
            <person name="Armitage A.D."/>
            <person name="Taylor A."/>
            <person name="Sobczyk M.K."/>
            <person name="Baxter L."/>
            <person name="Greenfield B.P."/>
            <person name="Bates H.J."/>
            <person name="Wilson F."/>
            <person name="Jackson A.C."/>
            <person name="Ott S."/>
            <person name="Harrison R.J."/>
            <person name="Clarkson J.P."/>
        </authorList>
    </citation>
    <scope>NUCLEOTIDE SEQUENCE [LARGE SCALE GENOMIC DNA]</scope>
    <source>
        <strain evidence="1 2">Fo_A28</strain>
    </source>
</reference>
<protein>
    <submittedName>
        <fullName evidence="1">Uncharacterized protein</fullName>
    </submittedName>
</protein>
<gene>
    <name evidence="1" type="ORF">BFJ68_g16438</name>
</gene>
<comment type="caution">
    <text evidence="1">The sequence shown here is derived from an EMBL/GenBank/DDBJ whole genome shotgun (WGS) entry which is preliminary data.</text>
</comment>
<organism evidence="1 2">
    <name type="scientific">Fusarium oxysporum</name>
    <name type="common">Fusarium vascular wilt</name>
    <dbReference type="NCBI Taxonomy" id="5507"/>
    <lineage>
        <taxon>Eukaryota</taxon>
        <taxon>Fungi</taxon>
        <taxon>Dikarya</taxon>
        <taxon>Ascomycota</taxon>
        <taxon>Pezizomycotina</taxon>
        <taxon>Sordariomycetes</taxon>
        <taxon>Hypocreomycetidae</taxon>
        <taxon>Hypocreales</taxon>
        <taxon>Nectriaceae</taxon>
        <taxon>Fusarium</taxon>
        <taxon>Fusarium oxysporum species complex</taxon>
    </lineage>
</organism>
<accession>A0A420PDD1</accession>